<dbReference type="AlphaFoldDB" id="A0A382PDV7"/>
<name>A0A382PDV7_9ZZZZ</name>
<reference evidence="1" key="1">
    <citation type="submission" date="2018-05" db="EMBL/GenBank/DDBJ databases">
        <authorList>
            <person name="Lanie J.A."/>
            <person name="Ng W.-L."/>
            <person name="Kazmierczak K.M."/>
            <person name="Andrzejewski T.M."/>
            <person name="Davidsen T.M."/>
            <person name="Wayne K.J."/>
            <person name="Tettelin H."/>
            <person name="Glass J.I."/>
            <person name="Rusch D."/>
            <person name="Podicherti R."/>
            <person name="Tsui H.-C.T."/>
            <person name="Winkler M.E."/>
        </authorList>
    </citation>
    <scope>NUCLEOTIDE SEQUENCE</scope>
</reference>
<proteinExistence type="predicted"/>
<gene>
    <name evidence="1" type="ORF">METZ01_LOCUS324433</name>
</gene>
<evidence type="ECO:0000313" key="1">
    <source>
        <dbReference type="EMBL" id="SVC71579.1"/>
    </source>
</evidence>
<dbReference type="EMBL" id="UINC01106723">
    <property type="protein sequence ID" value="SVC71579.1"/>
    <property type="molecule type" value="Genomic_DNA"/>
</dbReference>
<accession>A0A382PDV7</accession>
<protein>
    <submittedName>
        <fullName evidence="1">Uncharacterized protein</fullName>
    </submittedName>
</protein>
<sequence length="26" mass="3033">MTRSNRLINYVSPNLNKSEHLVILGY</sequence>
<organism evidence="1">
    <name type="scientific">marine metagenome</name>
    <dbReference type="NCBI Taxonomy" id="408172"/>
    <lineage>
        <taxon>unclassified sequences</taxon>
        <taxon>metagenomes</taxon>
        <taxon>ecological metagenomes</taxon>
    </lineage>
</organism>